<proteinExistence type="inferred from homology"/>
<dbReference type="PANTHER" id="PTHR30096">
    <property type="entry name" value="4,5-DOPA DIOXYGENASE EXTRADIOL-LIKE PROTEIN"/>
    <property type="match status" value="1"/>
</dbReference>
<name>A0ABW3SZV6_9CAUL</name>
<dbReference type="RefSeq" id="WP_377352899.1">
    <property type="nucleotide sequence ID" value="NZ_JBHTLQ010000008.1"/>
</dbReference>
<keyword evidence="7" id="KW-0223">Dioxygenase</keyword>
<dbReference type="CDD" id="cd07363">
    <property type="entry name" value="45_DOPA_Dioxygenase"/>
    <property type="match status" value="1"/>
</dbReference>
<dbReference type="GO" id="GO:0051213">
    <property type="term" value="F:dioxygenase activity"/>
    <property type="evidence" value="ECO:0007669"/>
    <property type="project" value="UniProtKB-KW"/>
</dbReference>
<comment type="cofactor">
    <cofactor evidence="1">
        <name>Zn(2+)</name>
        <dbReference type="ChEBI" id="CHEBI:29105"/>
    </cofactor>
</comment>
<dbReference type="EMBL" id="JBHTLQ010000008">
    <property type="protein sequence ID" value="MFD1190022.1"/>
    <property type="molecule type" value="Genomic_DNA"/>
</dbReference>
<evidence type="ECO:0000256" key="5">
    <source>
        <dbReference type="ARBA" id="ARBA00023002"/>
    </source>
</evidence>
<dbReference type="EC" id="1.13.-.-" evidence="7"/>
<keyword evidence="3" id="KW-0479">Metal-binding</keyword>
<dbReference type="PIRSF" id="PIRSF006157">
    <property type="entry name" value="Doxgns_DODA"/>
    <property type="match status" value="1"/>
</dbReference>
<keyword evidence="4" id="KW-0862">Zinc</keyword>
<organism evidence="7 8">
    <name type="scientific">Phenylobacterium conjunctum</name>
    <dbReference type="NCBI Taxonomy" id="1298959"/>
    <lineage>
        <taxon>Bacteria</taxon>
        <taxon>Pseudomonadati</taxon>
        <taxon>Pseudomonadota</taxon>
        <taxon>Alphaproteobacteria</taxon>
        <taxon>Caulobacterales</taxon>
        <taxon>Caulobacteraceae</taxon>
        <taxon>Phenylobacterium</taxon>
    </lineage>
</organism>
<feature type="domain" description="Extradiol ring-cleavage dioxygenase class III enzyme subunit B" evidence="6">
    <location>
        <begin position="7"/>
        <end position="247"/>
    </location>
</feature>
<evidence type="ECO:0000259" key="6">
    <source>
        <dbReference type="Pfam" id="PF02900"/>
    </source>
</evidence>
<reference evidence="8" key="1">
    <citation type="journal article" date="2019" name="Int. J. Syst. Evol. Microbiol.">
        <title>The Global Catalogue of Microorganisms (GCM) 10K type strain sequencing project: providing services to taxonomists for standard genome sequencing and annotation.</title>
        <authorList>
            <consortium name="The Broad Institute Genomics Platform"/>
            <consortium name="The Broad Institute Genome Sequencing Center for Infectious Disease"/>
            <person name="Wu L."/>
            <person name="Ma J."/>
        </authorList>
    </citation>
    <scope>NUCLEOTIDE SEQUENCE [LARGE SCALE GENOMIC DNA]</scope>
    <source>
        <strain evidence="8">CCUG 55074</strain>
    </source>
</reference>
<evidence type="ECO:0000256" key="4">
    <source>
        <dbReference type="ARBA" id="ARBA00022833"/>
    </source>
</evidence>
<protein>
    <submittedName>
        <fullName evidence="7">DODA-type extradiol aromatic ring-opening family dioxygenase</fullName>
        <ecNumber evidence="7">1.13.-.-</ecNumber>
    </submittedName>
</protein>
<accession>A0ABW3SZV6</accession>
<evidence type="ECO:0000256" key="2">
    <source>
        <dbReference type="ARBA" id="ARBA00007581"/>
    </source>
</evidence>
<dbReference type="InterPro" id="IPR014436">
    <property type="entry name" value="Extradiol_dOase_DODA"/>
</dbReference>
<comment type="similarity">
    <text evidence="2">Belongs to the DODA-type extradiol aromatic ring-opening dioxygenase family.</text>
</comment>
<keyword evidence="8" id="KW-1185">Reference proteome</keyword>
<dbReference type="Pfam" id="PF02900">
    <property type="entry name" value="LigB"/>
    <property type="match status" value="1"/>
</dbReference>
<evidence type="ECO:0000256" key="3">
    <source>
        <dbReference type="ARBA" id="ARBA00022723"/>
    </source>
</evidence>
<keyword evidence="5 7" id="KW-0560">Oxidoreductase</keyword>
<comment type="caution">
    <text evidence="7">The sequence shown here is derived from an EMBL/GenBank/DDBJ whole genome shotgun (WGS) entry which is preliminary data.</text>
</comment>
<evidence type="ECO:0000313" key="7">
    <source>
        <dbReference type="EMBL" id="MFD1190022.1"/>
    </source>
</evidence>
<dbReference type="Gene3D" id="3.40.830.10">
    <property type="entry name" value="LigB-like"/>
    <property type="match status" value="1"/>
</dbReference>
<dbReference type="Proteomes" id="UP001597216">
    <property type="component" value="Unassembled WGS sequence"/>
</dbReference>
<evidence type="ECO:0000256" key="1">
    <source>
        <dbReference type="ARBA" id="ARBA00001947"/>
    </source>
</evidence>
<sequence>MSERLPTLYIPHGGGPCFFMAPPPQHPQLWDKMAAYLRGLTDDVGVRPKALLVISAHWETPRPTLNVMARPGMLYDYYGFPEHTYRLTYPAPGAPELAPRVQALLKAAGFDSDLDDDRGYDHGVFVPLMLAFPEADIPILQLSLQQDLDPAQHLAIGKALEPLRDEGVLIIGSGMSFHNLRTLFGGRDDEASEAFDAWLTLAATASDPQVRDAQLSRWAEAPGARAAHPREEHLLPLMVAAGAAGADAGRRTYADHLMGKALSAFQFG</sequence>
<evidence type="ECO:0000313" key="8">
    <source>
        <dbReference type="Proteomes" id="UP001597216"/>
    </source>
</evidence>
<dbReference type="SUPFAM" id="SSF53213">
    <property type="entry name" value="LigB-like"/>
    <property type="match status" value="1"/>
</dbReference>
<gene>
    <name evidence="7" type="ORF">ACFQ27_05470</name>
</gene>
<dbReference type="PANTHER" id="PTHR30096:SF0">
    <property type="entry name" value="4,5-DOPA DIOXYGENASE EXTRADIOL-LIKE PROTEIN"/>
    <property type="match status" value="1"/>
</dbReference>
<dbReference type="InterPro" id="IPR004183">
    <property type="entry name" value="Xdiol_dOase_suB"/>
</dbReference>